<dbReference type="InterPro" id="IPR003593">
    <property type="entry name" value="AAA+_ATPase"/>
</dbReference>
<dbReference type="InterPro" id="IPR003439">
    <property type="entry name" value="ABC_transporter-like_ATP-bd"/>
</dbReference>
<comment type="similarity">
    <text evidence="1">Belongs to the ABC transporter superfamily.</text>
</comment>
<organism evidence="6 7">
    <name type="scientific">Micromonospora radicis</name>
    <dbReference type="NCBI Taxonomy" id="1894971"/>
    <lineage>
        <taxon>Bacteria</taxon>
        <taxon>Bacillati</taxon>
        <taxon>Actinomycetota</taxon>
        <taxon>Actinomycetes</taxon>
        <taxon>Micromonosporales</taxon>
        <taxon>Micromonosporaceae</taxon>
        <taxon>Micromonospora</taxon>
    </lineage>
</organism>
<accession>A0A418MSL9</accession>
<keyword evidence="4 6" id="KW-0067">ATP-binding</keyword>
<dbReference type="Proteomes" id="UP000283832">
    <property type="component" value="Unassembled WGS sequence"/>
</dbReference>
<evidence type="ECO:0000259" key="5">
    <source>
        <dbReference type="PROSITE" id="PS50893"/>
    </source>
</evidence>
<dbReference type="AlphaFoldDB" id="A0A418MSL9"/>
<dbReference type="SMART" id="SM00382">
    <property type="entry name" value="AAA"/>
    <property type="match status" value="1"/>
</dbReference>
<dbReference type="EMBL" id="QXEC01000016">
    <property type="protein sequence ID" value="RIV37082.1"/>
    <property type="molecule type" value="Genomic_DNA"/>
</dbReference>
<evidence type="ECO:0000256" key="4">
    <source>
        <dbReference type="ARBA" id="ARBA00022840"/>
    </source>
</evidence>
<sequence length="278" mass="30546">MITLPLAGVSTELNRRVLRQDFRHSDLVSSGVDVLEVKNIKFSYGRKVVLADVSLDLAYGANLFLGRNGAGKTTLMRVLAGANRPDSGEVRLDGEPFQWGSGSTRRVLRRVGWLPQTFGFPPRMRVDEFIAYAAWLKEVPSSRVAERSRVVLELVDLTERSREPLKSLSGGQLRRAGLAAAMVADPELLILDEPTAGLDPEQRDNFHELVRHVRQEKVVVVATHLLEDVDALAEHLVVIDQGAVRWTGTPAELVRQADGEVGLGALRAGFQALIGQES</sequence>
<keyword evidence="2" id="KW-0813">Transport</keyword>
<dbReference type="PANTHER" id="PTHR43335:SF2">
    <property type="entry name" value="ABC TRANSPORTER, ATP-BINDING PROTEIN"/>
    <property type="match status" value="1"/>
</dbReference>
<feature type="domain" description="ABC transporter" evidence="5">
    <location>
        <begin position="35"/>
        <end position="266"/>
    </location>
</feature>
<proteinExistence type="inferred from homology"/>
<dbReference type="PROSITE" id="PS00211">
    <property type="entry name" value="ABC_TRANSPORTER_1"/>
    <property type="match status" value="1"/>
</dbReference>
<keyword evidence="3" id="KW-0547">Nucleotide-binding</keyword>
<evidence type="ECO:0000313" key="6">
    <source>
        <dbReference type="EMBL" id="RIV37082.1"/>
    </source>
</evidence>
<dbReference type="Pfam" id="PF00005">
    <property type="entry name" value="ABC_tran"/>
    <property type="match status" value="1"/>
</dbReference>
<dbReference type="PROSITE" id="PS50893">
    <property type="entry name" value="ABC_TRANSPORTER_2"/>
    <property type="match status" value="1"/>
</dbReference>
<comment type="caution">
    <text evidence="6">The sequence shown here is derived from an EMBL/GenBank/DDBJ whole genome shotgun (WGS) entry which is preliminary data.</text>
</comment>
<evidence type="ECO:0000313" key="7">
    <source>
        <dbReference type="Proteomes" id="UP000283832"/>
    </source>
</evidence>
<evidence type="ECO:0000256" key="1">
    <source>
        <dbReference type="ARBA" id="ARBA00005417"/>
    </source>
</evidence>
<dbReference type="InterPro" id="IPR017871">
    <property type="entry name" value="ABC_transporter-like_CS"/>
</dbReference>
<dbReference type="GO" id="GO:0016887">
    <property type="term" value="F:ATP hydrolysis activity"/>
    <property type="evidence" value="ECO:0007669"/>
    <property type="project" value="InterPro"/>
</dbReference>
<gene>
    <name evidence="6" type="ORF">D2L64_17695</name>
</gene>
<dbReference type="SUPFAM" id="SSF52540">
    <property type="entry name" value="P-loop containing nucleoside triphosphate hydrolases"/>
    <property type="match status" value="1"/>
</dbReference>
<name>A0A418MSL9_9ACTN</name>
<keyword evidence="7" id="KW-1185">Reference proteome</keyword>
<dbReference type="GO" id="GO:0005524">
    <property type="term" value="F:ATP binding"/>
    <property type="evidence" value="ECO:0007669"/>
    <property type="project" value="UniProtKB-KW"/>
</dbReference>
<dbReference type="PANTHER" id="PTHR43335">
    <property type="entry name" value="ABC TRANSPORTER, ATP-BINDING PROTEIN"/>
    <property type="match status" value="1"/>
</dbReference>
<protein>
    <submittedName>
        <fullName evidence="6">ATP-binding cassette domain-containing protein</fullName>
    </submittedName>
</protein>
<evidence type="ECO:0000256" key="3">
    <source>
        <dbReference type="ARBA" id="ARBA00022741"/>
    </source>
</evidence>
<dbReference type="Gene3D" id="3.40.50.300">
    <property type="entry name" value="P-loop containing nucleotide triphosphate hydrolases"/>
    <property type="match status" value="1"/>
</dbReference>
<dbReference type="InterPro" id="IPR027417">
    <property type="entry name" value="P-loop_NTPase"/>
</dbReference>
<evidence type="ECO:0000256" key="2">
    <source>
        <dbReference type="ARBA" id="ARBA00022448"/>
    </source>
</evidence>
<reference evidence="6 7" key="1">
    <citation type="submission" date="2018-08" db="EMBL/GenBank/DDBJ databases">
        <title>Jishengella sp. nov., isolated from a root of Azadirachta indica A. Juss. var. siamensis Valenton.</title>
        <authorList>
            <person name="Kuncharoen N."/>
            <person name="Tanasupawat S."/>
            <person name="Kudo T."/>
            <person name="Ohkuma M."/>
        </authorList>
    </citation>
    <scope>NUCLEOTIDE SEQUENCE [LARGE SCALE GENOMIC DNA]</scope>
    <source>
        <strain evidence="6 7">AZ1-13</strain>
    </source>
</reference>